<organism evidence="1 2">
    <name type="scientific">Actinoplanes lutulentus</name>
    <dbReference type="NCBI Taxonomy" id="1287878"/>
    <lineage>
        <taxon>Bacteria</taxon>
        <taxon>Bacillati</taxon>
        <taxon>Actinomycetota</taxon>
        <taxon>Actinomycetes</taxon>
        <taxon>Micromonosporales</taxon>
        <taxon>Micromonosporaceae</taxon>
        <taxon>Actinoplanes</taxon>
    </lineage>
</organism>
<evidence type="ECO:0008006" key="3">
    <source>
        <dbReference type="Google" id="ProtNLM"/>
    </source>
</evidence>
<accession>A0A327ZK04</accession>
<comment type="caution">
    <text evidence="1">The sequence shown here is derived from an EMBL/GenBank/DDBJ whole genome shotgun (WGS) entry which is preliminary data.</text>
</comment>
<proteinExistence type="predicted"/>
<dbReference type="InterPro" id="IPR015943">
    <property type="entry name" value="WD40/YVTN_repeat-like_dom_sf"/>
</dbReference>
<protein>
    <recommendedName>
        <fullName evidence="3">6-phosphogluconolactonase (Cycloisomerase 2 family)</fullName>
    </recommendedName>
</protein>
<dbReference type="AlphaFoldDB" id="A0A327ZK04"/>
<dbReference type="OrthoDB" id="3327896at2"/>
<dbReference type="EMBL" id="QLMJ01000002">
    <property type="protein sequence ID" value="RAK42326.1"/>
    <property type="molecule type" value="Genomic_DNA"/>
</dbReference>
<dbReference type="InterPro" id="IPR011044">
    <property type="entry name" value="Quino_amine_DH_bsu"/>
</dbReference>
<keyword evidence="2" id="KW-1185">Reference proteome</keyword>
<dbReference type="RefSeq" id="WP_111647498.1">
    <property type="nucleotide sequence ID" value="NZ_JACHWI010000003.1"/>
</dbReference>
<evidence type="ECO:0000313" key="1">
    <source>
        <dbReference type="EMBL" id="RAK42326.1"/>
    </source>
</evidence>
<reference evidence="1 2" key="1">
    <citation type="submission" date="2018-06" db="EMBL/GenBank/DDBJ databases">
        <title>Genomic Encyclopedia of Type Strains, Phase III (KMG-III): the genomes of soil and plant-associated and newly described type strains.</title>
        <authorList>
            <person name="Whitman W."/>
        </authorList>
    </citation>
    <scope>NUCLEOTIDE SEQUENCE [LARGE SCALE GENOMIC DNA]</scope>
    <source>
        <strain evidence="1 2">CGMCC 4.7090</strain>
    </source>
</reference>
<dbReference type="PROSITE" id="PS51257">
    <property type="entry name" value="PROKAR_LIPOPROTEIN"/>
    <property type="match status" value="1"/>
</dbReference>
<dbReference type="Gene3D" id="2.130.10.10">
    <property type="entry name" value="YVTN repeat-like/Quinoprotein amine dehydrogenase"/>
    <property type="match status" value="1"/>
</dbReference>
<name>A0A327ZK04_9ACTN</name>
<sequence>MTTRRNFLVLAGAGLTLTACRSRPSSAAFSLQDVLLVETDRGLVRASSSGQQVIGHAATLSHDGRFLYSARSDGLDQIDPVSGAVIRSDSYGGGWQPRAISADGRSCALTPDGVIDTVPPGREWSPILIASPGGPRKFRLPGVIEPDAFTTDASGLFVLEWLPATAPDHYRVRLLDLRSGELHPLNTRDKTAVPPGAEEEMRGEGRQAVLSADGTMLFTLYTHQPGHAHTRDLLSGRPGNAHAFVHVLHLTDRWAYCLDLPHPFGASPPAAHAIAADARHIAVADLGSGKLAYADPSTLTITRVVDAPTAANAFSTQPAASAFLKLTATHAFVGGGDTVTALDRSTDATTASHPLPGPLRGLALTPDGLRLHAATADQVHCLKTPSGTPTGTTPIPKIQALHAAH</sequence>
<dbReference type="InterPro" id="IPR006311">
    <property type="entry name" value="TAT_signal"/>
</dbReference>
<dbReference type="PROSITE" id="PS51318">
    <property type="entry name" value="TAT"/>
    <property type="match status" value="1"/>
</dbReference>
<dbReference type="Proteomes" id="UP000249341">
    <property type="component" value="Unassembled WGS sequence"/>
</dbReference>
<dbReference type="SUPFAM" id="SSF50969">
    <property type="entry name" value="YVTN repeat-like/Quinoprotein amine dehydrogenase"/>
    <property type="match status" value="1"/>
</dbReference>
<gene>
    <name evidence="1" type="ORF">B0I29_102151</name>
</gene>
<evidence type="ECO:0000313" key="2">
    <source>
        <dbReference type="Proteomes" id="UP000249341"/>
    </source>
</evidence>